<dbReference type="Gene3D" id="3.40.50.300">
    <property type="entry name" value="P-loop containing nucleotide triphosphate hydrolases"/>
    <property type="match status" value="1"/>
</dbReference>
<evidence type="ECO:0000313" key="3">
    <source>
        <dbReference type="Proteomes" id="UP001632038"/>
    </source>
</evidence>
<keyword evidence="1" id="KW-1133">Transmembrane helix</keyword>
<feature type="transmembrane region" description="Helical" evidence="1">
    <location>
        <begin position="39"/>
        <end position="59"/>
    </location>
</feature>
<sequence>MFRGNKDGDRHLHFQCLAVLQKRFSHLATSQCNHLLKSLLPGICTIMFGHFAIFTGVIIDNRALKRLLNLLTPNFNKSINKEACLYHFKNHCRQLRADSVTDSVMIWSIRILMLMFDGKLEMDVLGSIELSLHEPATGILMLIFRKWQELIALVKPTRLVAQGTIEEKMMQLTRKKMVLEHLVVGKLKTQNCVR</sequence>
<dbReference type="AlphaFoldDB" id="A0ABD3DV66"/>
<keyword evidence="3" id="KW-1185">Reference proteome</keyword>
<organism evidence="2 3">
    <name type="scientific">Castilleja foliolosa</name>
    <dbReference type="NCBI Taxonomy" id="1961234"/>
    <lineage>
        <taxon>Eukaryota</taxon>
        <taxon>Viridiplantae</taxon>
        <taxon>Streptophyta</taxon>
        <taxon>Embryophyta</taxon>
        <taxon>Tracheophyta</taxon>
        <taxon>Spermatophyta</taxon>
        <taxon>Magnoliopsida</taxon>
        <taxon>eudicotyledons</taxon>
        <taxon>Gunneridae</taxon>
        <taxon>Pentapetalae</taxon>
        <taxon>asterids</taxon>
        <taxon>lamiids</taxon>
        <taxon>Lamiales</taxon>
        <taxon>Orobanchaceae</taxon>
        <taxon>Pedicularideae</taxon>
        <taxon>Castillejinae</taxon>
        <taxon>Castilleja</taxon>
    </lineage>
</organism>
<protein>
    <submittedName>
        <fullName evidence="2">Uncharacterized protein</fullName>
    </submittedName>
</protein>
<evidence type="ECO:0000256" key="1">
    <source>
        <dbReference type="SAM" id="Phobius"/>
    </source>
</evidence>
<comment type="caution">
    <text evidence="2">The sequence shown here is derived from an EMBL/GenBank/DDBJ whole genome shotgun (WGS) entry which is preliminary data.</text>
</comment>
<proteinExistence type="predicted"/>
<keyword evidence="1" id="KW-0812">Transmembrane</keyword>
<reference evidence="3" key="1">
    <citation type="journal article" date="2024" name="IScience">
        <title>Strigolactones Initiate the Formation of Haustorium-like Structures in Castilleja.</title>
        <authorList>
            <person name="Buerger M."/>
            <person name="Peterson D."/>
            <person name="Chory J."/>
        </authorList>
    </citation>
    <scope>NUCLEOTIDE SEQUENCE [LARGE SCALE GENOMIC DNA]</scope>
</reference>
<name>A0ABD3DV66_9LAMI</name>
<gene>
    <name evidence="2" type="ORF">CASFOL_011188</name>
</gene>
<dbReference type="EMBL" id="JAVIJP010000013">
    <property type="protein sequence ID" value="KAL3646008.1"/>
    <property type="molecule type" value="Genomic_DNA"/>
</dbReference>
<dbReference type="Proteomes" id="UP001632038">
    <property type="component" value="Unassembled WGS sequence"/>
</dbReference>
<evidence type="ECO:0000313" key="2">
    <source>
        <dbReference type="EMBL" id="KAL3646008.1"/>
    </source>
</evidence>
<accession>A0ABD3DV66</accession>
<keyword evidence="1" id="KW-0472">Membrane</keyword>
<dbReference type="InterPro" id="IPR027417">
    <property type="entry name" value="P-loop_NTPase"/>
</dbReference>